<evidence type="ECO:0000313" key="19">
    <source>
        <dbReference type="Proteomes" id="UP000199541"/>
    </source>
</evidence>
<feature type="binding site" evidence="14">
    <location>
        <begin position="301"/>
        <end position="307"/>
    </location>
    <ligand>
        <name>NADP(+)</name>
        <dbReference type="ChEBI" id="CHEBI:58349"/>
    </ligand>
</feature>
<feature type="binding site" evidence="14">
    <location>
        <position position="171"/>
    </location>
    <ligand>
        <name>substrate</name>
    </ligand>
</feature>
<dbReference type="PROSITE" id="PS00903">
    <property type="entry name" value="CYT_DCMP_DEAMINASES_1"/>
    <property type="match status" value="1"/>
</dbReference>
<feature type="binding site" evidence="14">
    <location>
        <position position="187"/>
    </location>
    <ligand>
        <name>substrate</name>
    </ligand>
</feature>
<feature type="binding site" evidence="14">
    <location>
        <position position="203"/>
    </location>
    <ligand>
        <name>substrate</name>
    </ligand>
</feature>
<keyword evidence="11" id="KW-0511">Multifunctional enzyme</keyword>
<dbReference type="NCBIfam" id="TIGR00326">
    <property type="entry name" value="eubact_ribD"/>
    <property type="match status" value="1"/>
</dbReference>
<feature type="binding site" evidence="14">
    <location>
        <position position="199"/>
    </location>
    <ligand>
        <name>NADP(+)</name>
        <dbReference type="ChEBI" id="CHEBI:58349"/>
    </ligand>
</feature>
<sequence length="366" mass="37769">MPQAHDSRFMRLALALGRRGRGNCWPNPAVGCVIVRGGRILGRGWTQPGGRPHAEVVALTQAGAAARGATAYVTLEPCAHHGKTPPCAEALVAAGVGRVVTALSDPDPRVAGRGHAILRAAGIAVTEGQEADAARRDHLGFLTRVTEGRPMVTLKLATSLDGRIATADGESQWITGAEARRHVHALRLAHDAVLVGGGTARADDPLLTVRGLGAAHQPVRVVAARGLDLPGAGRMAASLAEAPLWLAHDPDQTRPETAAHWRELGARLIAVPAGPDRRLDPAALLRALGAAGLTRVFCEGGGAFGAALLRAGLIDELVVFSAGLALGAEGRPALGAMGLGALADAPRLRLQDVTPIGGDVLSRWVR</sequence>
<organism evidence="17 20">
    <name type="scientific">Allgaiera indica</name>
    <dbReference type="NCBI Taxonomy" id="765699"/>
    <lineage>
        <taxon>Bacteria</taxon>
        <taxon>Pseudomonadati</taxon>
        <taxon>Pseudomonadota</taxon>
        <taxon>Alphaproteobacteria</taxon>
        <taxon>Rhodobacterales</taxon>
        <taxon>Paracoccaceae</taxon>
        <taxon>Allgaiera</taxon>
    </lineage>
</organism>
<comment type="pathway">
    <text evidence="3 12">Cofactor biosynthesis; riboflavin biosynthesis; 5-amino-6-(D-ribitylamino)uracil from GTP: step 3/4.</text>
</comment>
<comment type="caution">
    <text evidence="17">The sequence shown here is derived from an EMBL/GenBank/DDBJ whole genome shotgun (WGS) entry which is preliminary data.</text>
</comment>
<dbReference type="NCBIfam" id="TIGR00227">
    <property type="entry name" value="ribD_Cterm"/>
    <property type="match status" value="1"/>
</dbReference>
<dbReference type="PIRSF" id="PIRSF006769">
    <property type="entry name" value="RibD"/>
    <property type="match status" value="1"/>
</dbReference>
<dbReference type="GO" id="GO:0050661">
    <property type="term" value="F:NADP binding"/>
    <property type="evidence" value="ECO:0007669"/>
    <property type="project" value="InterPro"/>
</dbReference>
<gene>
    <name evidence="17" type="ORF">GCM10008024_07650</name>
    <name evidence="18" type="ORF">SAMN05444006_102111</name>
</gene>
<feature type="binding site" evidence="14">
    <location>
        <position position="210"/>
    </location>
    <ligand>
        <name>substrate</name>
    </ligand>
</feature>
<dbReference type="PROSITE" id="PS51747">
    <property type="entry name" value="CYT_DCMP_DEAMINASES_2"/>
    <property type="match status" value="1"/>
</dbReference>
<evidence type="ECO:0000313" key="20">
    <source>
        <dbReference type="Proteomes" id="UP000634647"/>
    </source>
</evidence>
<evidence type="ECO:0000256" key="7">
    <source>
        <dbReference type="ARBA" id="ARBA00022723"/>
    </source>
</evidence>
<dbReference type="Proteomes" id="UP000199541">
    <property type="component" value="Unassembled WGS sequence"/>
</dbReference>
<evidence type="ECO:0000256" key="2">
    <source>
        <dbReference type="ARBA" id="ARBA00004882"/>
    </source>
</evidence>
<keyword evidence="7 12" id="KW-0479">Metal-binding</keyword>
<dbReference type="AlphaFoldDB" id="A0AAN4ZZ74"/>
<dbReference type="GO" id="GO:0008703">
    <property type="term" value="F:5-amino-6-(5-phosphoribosylamino)uracil reductase activity"/>
    <property type="evidence" value="ECO:0007669"/>
    <property type="project" value="UniProtKB-EC"/>
</dbReference>
<dbReference type="SUPFAM" id="SSF53927">
    <property type="entry name" value="Cytidine deaminase-like"/>
    <property type="match status" value="1"/>
</dbReference>
<accession>A0AAN4ZZ74</accession>
<comment type="similarity">
    <text evidence="5 12">In the C-terminal section; belongs to the HTP reductase family.</text>
</comment>
<dbReference type="Gene3D" id="3.40.430.10">
    <property type="entry name" value="Dihydrofolate Reductase, subunit A"/>
    <property type="match status" value="1"/>
</dbReference>
<evidence type="ECO:0000256" key="1">
    <source>
        <dbReference type="ARBA" id="ARBA00002151"/>
    </source>
</evidence>
<dbReference type="GO" id="GO:0008270">
    <property type="term" value="F:zinc ion binding"/>
    <property type="evidence" value="ECO:0007669"/>
    <property type="project" value="InterPro"/>
</dbReference>
<feature type="binding site" evidence="14">
    <location>
        <position position="173"/>
    </location>
    <ligand>
        <name>NADP(+)</name>
        <dbReference type="ChEBI" id="CHEBI:58349"/>
    </ligand>
</feature>
<comment type="cofactor">
    <cofactor evidence="12 15">
        <name>Zn(2+)</name>
        <dbReference type="ChEBI" id="CHEBI:29105"/>
    </cofactor>
    <text evidence="12 15">Binds 1 zinc ion.</text>
</comment>
<dbReference type="InterPro" id="IPR016192">
    <property type="entry name" value="APOBEC/CMP_deaminase_Zn-bd"/>
</dbReference>
<comment type="pathway">
    <text evidence="2 12">Cofactor biosynthesis; riboflavin biosynthesis; 5-amino-6-(D-ribitylamino)uracil from GTP: step 2/4.</text>
</comment>
<dbReference type="EC" id="3.5.4.26" evidence="12"/>
<keyword evidence="6 12" id="KW-0686">Riboflavin biosynthesis</keyword>
<keyword evidence="19" id="KW-1185">Reference proteome</keyword>
<dbReference type="InterPro" id="IPR050765">
    <property type="entry name" value="Riboflavin_Biosynth_HTPR"/>
</dbReference>
<name>A0AAN4ZZ74_9RHOB</name>
<dbReference type="InterPro" id="IPR002125">
    <property type="entry name" value="CMP_dCMP_dom"/>
</dbReference>
<dbReference type="SUPFAM" id="SSF53597">
    <property type="entry name" value="Dihydrofolate reductase-like"/>
    <property type="match status" value="1"/>
</dbReference>
<feature type="domain" description="CMP/dCMP-type deaminase" evidence="16">
    <location>
        <begin position="4"/>
        <end position="125"/>
    </location>
</feature>
<dbReference type="CDD" id="cd01284">
    <property type="entry name" value="Riboflavin_deaminase-reductase"/>
    <property type="match status" value="1"/>
</dbReference>
<protein>
    <recommendedName>
        <fullName evidence="12">Riboflavin biosynthesis protein RibD</fullName>
    </recommendedName>
    <domain>
        <recommendedName>
            <fullName evidence="12">Diaminohydroxyphosphoribosylaminopyrimidine deaminase</fullName>
            <shortName evidence="12">DRAP deaminase</shortName>
            <ecNumber evidence="12">3.5.4.26</ecNumber>
        </recommendedName>
        <alternativeName>
            <fullName evidence="12">Riboflavin-specific deaminase</fullName>
        </alternativeName>
    </domain>
    <domain>
        <recommendedName>
            <fullName evidence="12">5-amino-6-(5-phosphoribosylamino)uracil reductase</fullName>
            <ecNumber evidence="12">1.1.1.193</ecNumber>
        </recommendedName>
        <alternativeName>
            <fullName evidence="12">HTP reductase</fullName>
        </alternativeName>
    </domain>
</protein>
<evidence type="ECO:0000313" key="17">
    <source>
        <dbReference type="EMBL" id="GHD99605.1"/>
    </source>
</evidence>
<reference evidence="18 19" key="2">
    <citation type="submission" date="2016-10" db="EMBL/GenBank/DDBJ databases">
        <authorList>
            <person name="Varghese N."/>
            <person name="Submissions S."/>
        </authorList>
    </citation>
    <scope>NUCLEOTIDE SEQUENCE [LARGE SCALE GENOMIC DNA]</scope>
    <source>
        <strain evidence="18 19">DSM 24802</strain>
    </source>
</reference>
<dbReference type="InterPro" id="IPR016193">
    <property type="entry name" value="Cytidine_deaminase-like"/>
</dbReference>
<evidence type="ECO:0000256" key="11">
    <source>
        <dbReference type="ARBA" id="ARBA00023268"/>
    </source>
</evidence>
<feature type="active site" description="Proton donor" evidence="13">
    <location>
        <position position="55"/>
    </location>
</feature>
<dbReference type="InterPro" id="IPR024072">
    <property type="entry name" value="DHFR-like_dom_sf"/>
</dbReference>
<dbReference type="EC" id="1.1.1.193" evidence="12"/>
<keyword evidence="12" id="KW-0378">Hydrolase</keyword>
<dbReference type="EMBL" id="BNAB01000002">
    <property type="protein sequence ID" value="GHD99605.1"/>
    <property type="molecule type" value="Genomic_DNA"/>
</dbReference>
<proteinExistence type="inferred from homology"/>
<keyword evidence="10 12" id="KW-0560">Oxidoreductase</keyword>
<comment type="function">
    <text evidence="1 12">Converts 2,5-diamino-6-(ribosylamino)-4(3h)-pyrimidinone 5'-phosphate into 5-amino-6-(ribosylamino)-2,4(1h,3h)-pyrimidinedione 5'-phosphate.</text>
</comment>
<dbReference type="Proteomes" id="UP000634647">
    <property type="component" value="Unassembled WGS sequence"/>
</dbReference>
<dbReference type="InterPro" id="IPR002734">
    <property type="entry name" value="RibDG_C"/>
</dbReference>
<evidence type="ECO:0000256" key="13">
    <source>
        <dbReference type="PIRSR" id="PIRSR006769-1"/>
    </source>
</evidence>
<evidence type="ECO:0000256" key="12">
    <source>
        <dbReference type="PIRNR" id="PIRNR006769"/>
    </source>
</evidence>
<dbReference type="Pfam" id="PF01872">
    <property type="entry name" value="RibD_C"/>
    <property type="match status" value="1"/>
</dbReference>
<dbReference type="PANTHER" id="PTHR38011:SF7">
    <property type="entry name" value="2,5-DIAMINO-6-RIBOSYLAMINO-4(3H)-PYRIMIDINONE 5'-PHOSPHATE REDUCTASE"/>
    <property type="match status" value="1"/>
</dbReference>
<evidence type="ECO:0000256" key="14">
    <source>
        <dbReference type="PIRSR" id="PIRSR006769-2"/>
    </source>
</evidence>
<comment type="catalytic activity">
    <reaction evidence="12">
        <text>2,5-diamino-6-hydroxy-4-(5-phosphoribosylamino)-pyrimidine + H2O + H(+) = 5-amino-6-(5-phospho-D-ribosylamino)uracil + NH4(+)</text>
        <dbReference type="Rhea" id="RHEA:21868"/>
        <dbReference type="ChEBI" id="CHEBI:15377"/>
        <dbReference type="ChEBI" id="CHEBI:15378"/>
        <dbReference type="ChEBI" id="CHEBI:28938"/>
        <dbReference type="ChEBI" id="CHEBI:58453"/>
        <dbReference type="ChEBI" id="CHEBI:58614"/>
        <dbReference type="EC" id="3.5.4.26"/>
    </reaction>
</comment>
<keyword evidence="9 12" id="KW-0521">NADP</keyword>
<dbReference type="Pfam" id="PF00383">
    <property type="entry name" value="dCMP_cyt_deam_1"/>
    <property type="match status" value="1"/>
</dbReference>
<dbReference type="EMBL" id="FNOB01000002">
    <property type="protein sequence ID" value="SDW22001.1"/>
    <property type="molecule type" value="Genomic_DNA"/>
</dbReference>
<evidence type="ECO:0000256" key="5">
    <source>
        <dbReference type="ARBA" id="ARBA00007417"/>
    </source>
</evidence>
<evidence type="ECO:0000256" key="8">
    <source>
        <dbReference type="ARBA" id="ARBA00022833"/>
    </source>
</evidence>
<keyword evidence="8 12" id="KW-0862">Zinc</keyword>
<comment type="catalytic activity">
    <reaction evidence="12">
        <text>5-amino-6-(5-phospho-D-ribitylamino)uracil + NADP(+) = 5-amino-6-(5-phospho-D-ribosylamino)uracil + NADPH + H(+)</text>
        <dbReference type="Rhea" id="RHEA:17845"/>
        <dbReference type="ChEBI" id="CHEBI:15378"/>
        <dbReference type="ChEBI" id="CHEBI:57783"/>
        <dbReference type="ChEBI" id="CHEBI:58349"/>
        <dbReference type="ChEBI" id="CHEBI:58421"/>
        <dbReference type="ChEBI" id="CHEBI:58453"/>
        <dbReference type="EC" id="1.1.1.193"/>
    </reaction>
</comment>
<comment type="similarity">
    <text evidence="4 12">In the N-terminal section; belongs to the cytidine and deoxycytidylate deaminase family.</text>
</comment>
<evidence type="ECO:0000256" key="3">
    <source>
        <dbReference type="ARBA" id="ARBA00004910"/>
    </source>
</evidence>
<dbReference type="InterPro" id="IPR004794">
    <property type="entry name" value="Eubact_RibD"/>
</dbReference>
<evidence type="ECO:0000256" key="9">
    <source>
        <dbReference type="ARBA" id="ARBA00022857"/>
    </source>
</evidence>
<evidence type="ECO:0000259" key="16">
    <source>
        <dbReference type="PROSITE" id="PS51747"/>
    </source>
</evidence>
<evidence type="ECO:0000256" key="6">
    <source>
        <dbReference type="ARBA" id="ARBA00022619"/>
    </source>
</evidence>
<feature type="binding site" evidence="15">
    <location>
        <position position="53"/>
    </location>
    <ligand>
        <name>Zn(2+)</name>
        <dbReference type="ChEBI" id="CHEBI:29105"/>
        <note>catalytic</note>
    </ligand>
</feature>
<evidence type="ECO:0000256" key="4">
    <source>
        <dbReference type="ARBA" id="ARBA00005259"/>
    </source>
</evidence>
<reference evidence="17" key="1">
    <citation type="journal article" date="2014" name="Int. J. Syst. Evol. Microbiol.">
        <title>Complete genome sequence of Corynebacterium casei LMG S-19264T (=DSM 44701T), isolated from a smear-ripened cheese.</title>
        <authorList>
            <consortium name="US DOE Joint Genome Institute (JGI-PGF)"/>
            <person name="Walter F."/>
            <person name="Albersmeier A."/>
            <person name="Kalinowski J."/>
            <person name="Ruckert C."/>
        </authorList>
    </citation>
    <scope>NUCLEOTIDE SEQUENCE</scope>
    <source>
        <strain evidence="17">CGMCC 1.10859</strain>
    </source>
</reference>
<feature type="binding site" evidence="14">
    <location>
        <position position="157"/>
    </location>
    <ligand>
        <name>NADP(+)</name>
        <dbReference type="ChEBI" id="CHEBI:58349"/>
    </ligand>
</feature>
<evidence type="ECO:0000256" key="15">
    <source>
        <dbReference type="PIRSR" id="PIRSR006769-3"/>
    </source>
</evidence>
<evidence type="ECO:0000313" key="18">
    <source>
        <dbReference type="EMBL" id="SDW22001.1"/>
    </source>
</evidence>
<evidence type="ECO:0000256" key="10">
    <source>
        <dbReference type="ARBA" id="ARBA00023002"/>
    </source>
</evidence>
<dbReference type="InterPro" id="IPR011549">
    <property type="entry name" value="RibD_C"/>
</dbReference>
<feature type="binding site" evidence="14">
    <location>
        <position position="207"/>
    </location>
    <ligand>
        <name>substrate</name>
    </ligand>
</feature>
<dbReference type="GO" id="GO:0008835">
    <property type="term" value="F:diaminohydroxyphosphoribosylaminopyrimidine deaminase activity"/>
    <property type="evidence" value="ECO:0007669"/>
    <property type="project" value="UniProtKB-EC"/>
</dbReference>
<feature type="binding site" evidence="14">
    <location>
        <position position="299"/>
    </location>
    <ligand>
        <name>substrate</name>
    </ligand>
</feature>
<feature type="binding site" evidence="15">
    <location>
        <position position="87"/>
    </location>
    <ligand>
        <name>Zn(2+)</name>
        <dbReference type="ChEBI" id="CHEBI:29105"/>
        <note>catalytic</note>
    </ligand>
</feature>
<feature type="binding site" evidence="15">
    <location>
        <position position="78"/>
    </location>
    <ligand>
        <name>Zn(2+)</name>
        <dbReference type="ChEBI" id="CHEBI:29105"/>
        <note>catalytic</note>
    </ligand>
</feature>
<dbReference type="PANTHER" id="PTHR38011">
    <property type="entry name" value="DIHYDROFOLATE REDUCTASE FAMILY PROTEIN (AFU_ORTHOLOGUE AFUA_8G06820)"/>
    <property type="match status" value="1"/>
</dbReference>
<dbReference type="GO" id="GO:0009231">
    <property type="term" value="P:riboflavin biosynthetic process"/>
    <property type="evidence" value="ECO:0007669"/>
    <property type="project" value="UniProtKB-KW"/>
</dbReference>
<dbReference type="Gene3D" id="3.40.140.10">
    <property type="entry name" value="Cytidine Deaminase, domain 2"/>
    <property type="match status" value="1"/>
</dbReference>
<reference evidence="17" key="3">
    <citation type="submission" date="2023-06" db="EMBL/GenBank/DDBJ databases">
        <authorList>
            <person name="Sun Q."/>
            <person name="Zhou Y."/>
        </authorList>
    </citation>
    <scope>NUCLEOTIDE SEQUENCE</scope>
    <source>
        <strain evidence="17">CGMCC 1.10859</strain>
    </source>
</reference>